<dbReference type="Proteomes" id="UP000053958">
    <property type="component" value="Unassembled WGS sequence"/>
</dbReference>
<accession>A0A0F4YE28</accession>
<dbReference type="Gene3D" id="1.10.510.10">
    <property type="entry name" value="Transferase(Phosphotransferase) domain 1"/>
    <property type="match status" value="1"/>
</dbReference>
<dbReference type="AlphaFoldDB" id="A0A0F4YE28"/>
<comment type="caution">
    <text evidence="2">The sequence shown here is derived from an EMBL/GenBank/DDBJ whole genome shotgun (WGS) entry which is preliminary data.</text>
</comment>
<organism evidence="2 3">
    <name type="scientific">Rasamsonia emersonii (strain ATCC 16479 / CBS 393.64 / IMI 116815)</name>
    <dbReference type="NCBI Taxonomy" id="1408163"/>
    <lineage>
        <taxon>Eukaryota</taxon>
        <taxon>Fungi</taxon>
        <taxon>Dikarya</taxon>
        <taxon>Ascomycota</taxon>
        <taxon>Pezizomycotina</taxon>
        <taxon>Eurotiomycetes</taxon>
        <taxon>Eurotiomycetidae</taxon>
        <taxon>Eurotiales</taxon>
        <taxon>Trichocomaceae</taxon>
        <taxon>Rasamsonia</taxon>
    </lineage>
</organism>
<proteinExistence type="predicted"/>
<feature type="region of interest" description="Disordered" evidence="1">
    <location>
        <begin position="53"/>
        <end position="113"/>
    </location>
</feature>
<sequence>WFLQKREVALSKIRSFGVIHKDVAWRNVLWNEETNSAIMIDFEDAILTLTQQSRSRHPNAQKPQSGKSLLSLYRGPSRQPLNQVSGNHFNRKGNHKPGNDSDDEKLLVPSVRP</sequence>
<evidence type="ECO:0000313" key="2">
    <source>
        <dbReference type="EMBL" id="KKA16442.1"/>
    </source>
</evidence>
<evidence type="ECO:0000313" key="3">
    <source>
        <dbReference type="Proteomes" id="UP000053958"/>
    </source>
</evidence>
<dbReference type="OrthoDB" id="2156052at2759"/>
<dbReference type="GeneID" id="25321877"/>
<evidence type="ECO:0000256" key="1">
    <source>
        <dbReference type="SAM" id="MobiDB-lite"/>
    </source>
</evidence>
<evidence type="ECO:0008006" key="4">
    <source>
        <dbReference type="Google" id="ProtNLM"/>
    </source>
</evidence>
<protein>
    <recommendedName>
        <fullName evidence="4">Protein kinase domain-containing protein</fullName>
    </recommendedName>
</protein>
<dbReference type="EMBL" id="LASV01000772">
    <property type="protein sequence ID" value="KKA16442.1"/>
    <property type="molecule type" value="Genomic_DNA"/>
</dbReference>
<feature type="non-terminal residue" evidence="2">
    <location>
        <position position="1"/>
    </location>
</feature>
<gene>
    <name evidence="2" type="ORF">T310_9966</name>
</gene>
<dbReference type="InterPro" id="IPR011009">
    <property type="entry name" value="Kinase-like_dom_sf"/>
</dbReference>
<dbReference type="RefSeq" id="XP_013323054.1">
    <property type="nucleotide sequence ID" value="XM_013467600.1"/>
</dbReference>
<keyword evidence="3" id="KW-1185">Reference proteome</keyword>
<dbReference type="SUPFAM" id="SSF56112">
    <property type="entry name" value="Protein kinase-like (PK-like)"/>
    <property type="match status" value="1"/>
</dbReference>
<feature type="compositionally biased region" description="Polar residues" evidence="1">
    <location>
        <begin position="79"/>
        <end position="88"/>
    </location>
</feature>
<name>A0A0F4YE28_RASE3</name>
<reference evidence="2 3" key="1">
    <citation type="submission" date="2015-04" db="EMBL/GenBank/DDBJ databases">
        <authorList>
            <person name="Heijne W.H."/>
            <person name="Fedorova N.D."/>
            <person name="Nierman W.C."/>
            <person name="Vollebregt A.W."/>
            <person name="Zhao Z."/>
            <person name="Wu L."/>
            <person name="Kumar M."/>
            <person name="Stam H."/>
            <person name="van den Berg M.A."/>
            <person name="Pel H.J."/>
        </authorList>
    </citation>
    <scope>NUCLEOTIDE SEQUENCE [LARGE SCALE GENOMIC DNA]</scope>
    <source>
        <strain evidence="2 3">CBS 393.64</strain>
    </source>
</reference>